<dbReference type="STRING" id="10181.G5B8G2"/>
<evidence type="ECO:0000256" key="2">
    <source>
        <dbReference type="SAM" id="Coils"/>
    </source>
</evidence>
<comment type="subunit">
    <text evidence="1">Component of the THO subcomplex, which is composed of THOC1, THOC2, THOC3, THOC5, THOC6 and THOC7. The THO subcomplex interacts with DDX39B to form the THO-DDX39B complex which multimerizes into a 28-subunit tetrameric assembly. Component of the transcription/export (TREX) complex at least composed of ALYREF/THOC4, DDX39B, SARNP/CIP29, CHTOP and the THO subcomplex; in the complex interacts with THOC1, THOC3, THOC5, THOC7 and DDX39B. TREX seems to have a dynamic structure involving ATP-dependent remodeling. Interacts with POLDIP3 and ZC3H11A.</text>
</comment>
<dbReference type="eggNOG" id="KOG1874">
    <property type="taxonomic scope" value="Eukaryota"/>
</dbReference>
<feature type="compositionally biased region" description="Basic and acidic residues" evidence="3">
    <location>
        <begin position="969"/>
        <end position="1029"/>
    </location>
</feature>
<evidence type="ECO:0000256" key="3">
    <source>
        <dbReference type="SAM" id="MobiDB-lite"/>
    </source>
</evidence>
<dbReference type="FunCoup" id="G5B8G2">
    <property type="interactions" value="4339"/>
</dbReference>
<dbReference type="GO" id="GO:0006406">
    <property type="term" value="P:mRNA export from nucleus"/>
    <property type="evidence" value="ECO:0007669"/>
    <property type="project" value="InterPro"/>
</dbReference>
<dbReference type="Proteomes" id="UP000006813">
    <property type="component" value="Unassembled WGS sequence"/>
</dbReference>
<evidence type="ECO:0000313" key="7">
    <source>
        <dbReference type="Proteomes" id="UP000006813"/>
    </source>
</evidence>
<dbReference type="InterPro" id="IPR021418">
    <property type="entry name" value="THO_THOC2_C"/>
</dbReference>
<dbReference type="PANTHER" id="PTHR21597">
    <property type="entry name" value="THO2 PROTEIN"/>
    <property type="match status" value="1"/>
</dbReference>
<evidence type="ECO:0000259" key="4">
    <source>
        <dbReference type="Pfam" id="PF11262"/>
    </source>
</evidence>
<feature type="domain" description="THO complex subunitTHOC2 C-terminal" evidence="4">
    <location>
        <begin position="637"/>
        <end position="874"/>
    </location>
</feature>
<gene>
    <name evidence="6" type="ORF">GW7_13365</name>
</gene>
<dbReference type="InterPro" id="IPR040007">
    <property type="entry name" value="Tho2"/>
</dbReference>
<feature type="domain" description="THO complex subunit 2 N-terminal" evidence="5">
    <location>
        <begin position="11"/>
        <end position="419"/>
    </location>
</feature>
<organism evidence="6 7">
    <name type="scientific">Heterocephalus glaber</name>
    <name type="common">Naked mole rat</name>
    <dbReference type="NCBI Taxonomy" id="10181"/>
    <lineage>
        <taxon>Eukaryota</taxon>
        <taxon>Metazoa</taxon>
        <taxon>Chordata</taxon>
        <taxon>Craniata</taxon>
        <taxon>Vertebrata</taxon>
        <taxon>Euteleostomi</taxon>
        <taxon>Mammalia</taxon>
        <taxon>Eutheria</taxon>
        <taxon>Euarchontoglires</taxon>
        <taxon>Glires</taxon>
        <taxon>Rodentia</taxon>
        <taxon>Hystricomorpha</taxon>
        <taxon>Bathyergidae</taxon>
        <taxon>Heterocephalus</taxon>
    </lineage>
</organism>
<dbReference type="InterPro" id="IPR032302">
    <property type="entry name" value="THOC2_N"/>
</dbReference>
<proteinExistence type="predicted"/>
<evidence type="ECO:0000313" key="6">
    <source>
        <dbReference type="EMBL" id="EHB05573.1"/>
    </source>
</evidence>
<dbReference type="Pfam" id="PF11262">
    <property type="entry name" value="Tho2"/>
    <property type="match status" value="1"/>
</dbReference>
<evidence type="ECO:0000259" key="5">
    <source>
        <dbReference type="Pfam" id="PF16134"/>
    </source>
</evidence>
<feature type="coiled-coil region" evidence="2">
    <location>
        <begin position="296"/>
        <end position="336"/>
    </location>
</feature>
<name>G5B8G2_HETGA</name>
<feature type="region of interest" description="Disordered" evidence="3">
    <location>
        <begin position="885"/>
        <end position="1035"/>
    </location>
</feature>
<dbReference type="PANTHER" id="PTHR21597:SF0">
    <property type="entry name" value="THO COMPLEX SUBUNIT 2"/>
    <property type="match status" value="1"/>
</dbReference>
<dbReference type="GO" id="GO:0003729">
    <property type="term" value="F:mRNA binding"/>
    <property type="evidence" value="ECO:0007669"/>
    <property type="project" value="TreeGrafter"/>
</dbReference>
<protein>
    <submittedName>
        <fullName evidence="6">THO complex subunit 2</fullName>
    </submittedName>
</protein>
<evidence type="ECO:0000256" key="1">
    <source>
        <dbReference type="ARBA" id="ARBA00047033"/>
    </source>
</evidence>
<feature type="compositionally biased region" description="Basic and acidic residues" evidence="3">
    <location>
        <begin position="894"/>
        <end position="949"/>
    </location>
</feature>
<sequence>MAAATVAVPAEWIKNWEKSGRGEFLHLCRLLSENKSHDSSTYRDFQQALYELSYHVIKGNLKHEQASNVLNDISEFREDMPSILADVFCILDIETNCLEEKSKRDYFTQLVLACLYLVSDTVLKERLDPETLESLGLIKQSQQFNQKSVKIKTKLFYKQQKFNLLREENEGYAKLIAELGQDLSGNITSDLILENIKSLIGCFNLDPNRVLDVILEVFECRPEHDDFFISLLESYMSMCEPQTLCHILGFKFKFYQEPNGETPSSLYRVAAVLLQFNLIDLDDLYVHLLPADNCIMDEHKREIVEAKQIVRKLTMVVLSSEKLDEREKEKEKEEEKVEKPPDNQKLGLLEALLKIGDWQHAQNIMDQMPPYYAASHKLIALAICKLIHVTIEPLYRRVGVPKGAKGSPVNALQNKRAPKQAESFEDLRRDVFNMFCYLGPHLSHDPILFAKVVRIGKSFMKEFQSDGSKQEDKEKTGGYFGQIRNTKKSSQRLKDALLDHDLALPLCLLMAQQRNGVIFQEGGEKHLKLVGKLYDQCHDTLVQFGGFLASNLSTEDYIKRVPSIDVLCNEFHTPHDAAFFLSRPMYAHHISSKYDELKKSEKGSKQQHKVHKYITSCEMVMAPVHEAVVSLHVSKVWDDISPQFYATFWSLTMYDLAVPHTSYEREVNKLKVQMKAIDDNQEMPPNKKKKEKERCTALQDKLLEEEKKQMEHVQRVLQRLKLEKDNWLLAKSTKNETITKFLQLCIFPRCIFSAIDAVYCARFVELVHQQKTPNFSTLLCYDRVFSDIIYTVASCTENEASRYGRFLCCMLETVTRWHSDRATYEKECGNYPGFLTILRATGFDGGNKADQLDYENFRHVVHKWHYKLTKDSLIELKESSAKLYINHTPPPLSKSKEREMDKKDLDKSRERSREREKKKEKDRKERKRDHSNNDREAPPDLIKRRKEENGTMGVSKHKSESPCESPYPNEKDKEKNKSKSSGKEKGSDSFKSEKMDKISSGGKKESRHDKEKIEKKEKRDCSGKEEKKQYPFHLY</sequence>
<dbReference type="GO" id="GO:0000445">
    <property type="term" value="C:THO complex part of transcription export complex"/>
    <property type="evidence" value="ECO:0007669"/>
    <property type="project" value="TreeGrafter"/>
</dbReference>
<dbReference type="EMBL" id="JH169001">
    <property type="protein sequence ID" value="EHB05573.1"/>
    <property type="molecule type" value="Genomic_DNA"/>
</dbReference>
<dbReference type="Pfam" id="PF16134">
    <property type="entry name" value="THOC2_N"/>
    <property type="match status" value="1"/>
</dbReference>
<dbReference type="InParanoid" id="G5B8G2"/>
<accession>G5B8G2</accession>
<reference evidence="6 7" key="1">
    <citation type="journal article" date="2011" name="Nature">
        <title>Genome sequencing reveals insights into physiology and longevity of the naked mole rat.</title>
        <authorList>
            <person name="Kim E.B."/>
            <person name="Fang X."/>
            <person name="Fushan A.A."/>
            <person name="Huang Z."/>
            <person name="Lobanov A.V."/>
            <person name="Han L."/>
            <person name="Marino S.M."/>
            <person name="Sun X."/>
            <person name="Turanov A.A."/>
            <person name="Yang P."/>
            <person name="Yim S.H."/>
            <person name="Zhao X."/>
            <person name="Kasaikina M.V."/>
            <person name="Stoletzki N."/>
            <person name="Peng C."/>
            <person name="Polak P."/>
            <person name="Xiong Z."/>
            <person name="Kiezun A."/>
            <person name="Zhu Y."/>
            <person name="Chen Y."/>
            <person name="Kryukov G.V."/>
            <person name="Zhang Q."/>
            <person name="Peshkin L."/>
            <person name="Yang L."/>
            <person name="Bronson R.T."/>
            <person name="Buffenstein R."/>
            <person name="Wang B."/>
            <person name="Han C."/>
            <person name="Li Q."/>
            <person name="Chen L."/>
            <person name="Zhao W."/>
            <person name="Sunyaev S.R."/>
            <person name="Park T.J."/>
            <person name="Zhang G."/>
            <person name="Wang J."/>
            <person name="Gladyshev V.N."/>
        </authorList>
    </citation>
    <scope>NUCLEOTIDE SEQUENCE [LARGE SCALE GENOMIC DNA]</scope>
</reference>
<dbReference type="AlphaFoldDB" id="G5B8G2"/>
<feature type="coiled-coil region" evidence="2">
    <location>
        <begin position="660"/>
        <end position="723"/>
    </location>
</feature>
<dbReference type="GO" id="GO:0006397">
    <property type="term" value="P:mRNA processing"/>
    <property type="evidence" value="ECO:0007669"/>
    <property type="project" value="InterPro"/>
</dbReference>
<keyword evidence="2" id="KW-0175">Coiled coil</keyword>